<feature type="region of interest" description="Disordered" evidence="1">
    <location>
        <begin position="1"/>
        <end position="107"/>
    </location>
</feature>
<sequence>MSSLSERKAPELSLNLSPAMDANKSSAIPRRTSMLNIPGARRHARPLTSNSVSPPASQSAPSSKPTPGPIPALTISDAAPSSDNSTSTETLPARPLTAADISVPPLGPGPVATSHTFHATLSSPAFWERVHALCRDEFAEEKDGDACWKAFLDGIKGRLSAGEVAKIIDVVGVTGMGGNAV</sequence>
<feature type="compositionally biased region" description="Basic and acidic residues" evidence="1">
    <location>
        <begin position="1"/>
        <end position="10"/>
    </location>
</feature>
<keyword evidence="3" id="KW-1185">Reference proteome</keyword>
<dbReference type="EMBL" id="BLZA01000005">
    <property type="protein sequence ID" value="GHJ83978.1"/>
    <property type="molecule type" value="Genomic_DNA"/>
</dbReference>
<feature type="compositionally biased region" description="Low complexity" evidence="1">
    <location>
        <begin position="49"/>
        <end position="63"/>
    </location>
</feature>
<dbReference type="AlphaFoldDB" id="A0A8H3YCA3"/>
<dbReference type="OrthoDB" id="428577at2759"/>
<evidence type="ECO:0000313" key="3">
    <source>
        <dbReference type="Proteomes" id="UP000620104"/>
    </source>
</evidence>
<gene>
    <name evidence="2" type="ORF">NliqN6_0380</name>
</gene>
<evidence type="ECO:0000313" key="2">
    <source>
        <dbReference type="EMBL" id="GHJ83978.1"/>
    </source>
</evidence>
<accession>A0A8H3YCA3</accession>
<feature type="compositionally biased region" description="Polar residues" evidence="1">
    <location>
        <begin position="79"/>
        <end position="90"/>
    </location>
</feature>
<protein>
    <submittedName>
        <fullName evidence="2">Uncharacterized protein</fullName>
    </submittedName>
</protein>
<organism evidence="2 3">
    <name type="scientific">Naganishia liquefaciens</name>
    <dbReference type="NCBI Taxonomy" id="104408"/>
    <lineage>
        <taxon>Eukaryota</taxon>
        <taxon>Fungi</taxon>
        <taxon>Dikarya</taxon>
        <taxon>Basidiomycota</taxon>
        <taxon>Agaricomycotina</taxon>
        <taxon>Tremellomycetes</taxon>
        <taxon>Filobasidiales</taxon>
        <taxon>Filobasidiaceae</taxon>
        <taxon>Naganishia</taxon>
    </lineage>
</organism>
<reference evidence="2" key="1">
    <citation type="submission" date="2020-07" db="EMBL/GenBank/DDBJ databases">
        <title>Draft Genome Sequence of a Deep-Sea Yeast, Naganishia (Cryptococcus) liquefaciens strain N6.</title>
        <authorList>
            <person name="Han Y.W."/>
            <person name="Kajitani R."/>
            <person name="Morimoto H."/>
            <person name="Parhat M."/>
            <person name="Tsubouchi H."/>
            <person name="Bakenova O."/>
            <person name="Ogata M."/>
            <person name="Argunhan B."/>
            <person name="Aoki R."/>
            <person name="Kajiwara S."/>
            <person name="Itoh T."/>
            <person name="Iwasaki H."/>
        </authorList>
    </citation>
    <scope>NUCLEOTIDE SEQUENCE</scope>
    <source>
        <strain evidence="2">N6</strain>
    </source>
</reference>
<comment type="caution">
    <text evidence="2">The sequence shown here is derived from an EMBL/GenBank/DDBJ whole genome shotgun (WGS) entry which is preliminary data.</text>
</comment>
<proteinExistence type="predicted"/>
<dbReference type="Proteomes" id="UP000620104">
    <property type="component" value="Unassembled WGS sequence"/>
</dbReference>
<evidence type="ECO:0000256" key="1">
    <source>
        <dbReference type="SAM" id="MobiDB-lite"/>
    </source>
</evidence>
<name>A0A8H3YCA3_9TREE</name>